<feature type="region of interest" description="Disordered" evidence="2">
    <location>
        <begin position="1"/>
        <end position="21"/>
    </location>
</feature>
<dbReference type="PANTHER" id="PTHR46568:SF1">
    <property type="entry name" value="ALKYLDIHYDROXYACETONEPHOSPHATE SYNTHASE, PEROXISOMAL"/>
    <property type="match status" value="1"/>
</dbReference>
<dbReference type="AlphaFoldDB" id="A0AAV2BG11"/>
<evidence type="ECO:0000313" key="4">
    <source>
        <dbReference type="Proteomes" id="UP001497382"/>
    </source>
</evidence>
<sequence>MSDKQRVDTNKRVGGNHHEKPGVHEVKSVIPKRRQELLKWNGWGYKDSKFLLNSKLNQLEFSGNRYPIGSKVLPNFKAWVENVFGIDLSIHFSPQKIF</sequence>
<comment type="similarity">
    <text evidence="1">Belongs to the FAD-binding oxidoreductase/transferase type 4 family.</text>
</comment>
<evidence type="ECO:0000313" key="3">
    <source>
        <dbReference type="EMBL" id="CAL1294830.1"/>
    </source>
</evidence>
<dbReference type="Proteomes" id="UP001497382">
    <property type="component" value="Unassembled WGS sequence"/>
</dbReference>
<keyword evidence="4" id="KW-1185">Reference proteome</keyword>
<dbReference type="InterPro" id="IPR025650">
    <property type="entry name" value="Alkyl-DHAP_Synthase"/>
</dbReference>
<comment type="subunit">
    <text evidence="1">Homodimer.</text>
</comment>
<dbReference type="EMBL" id="CAXIEN010000355">
    <property type="protein sequence ID" value="CAL1294830.1"/>
    <property type="molecule type" value="Genomic_DNA"/>
</dbReference>
<name>A0AAV2BG11_9ARAC</name>
<accession>A0AAV2BG11</accession>
<comment type="cofactor">
    <cofactor evidence="1">
        <name>FAD</name>
        <dbReference type="ChEBI" id="CHEBI:57692"/>
    </cofactor>
</comment>
<dbReference type="GO" id="GO:0008610">
    <property type="term" value="P:lipid biosynthetic process"/>
    <property type="evidence" value="ECO:0007669"/>
    <property type="project" value="InterPro"/>
</dbReference>
<evidence type="ECO:0000256" key="1">
    <source>
        <dbReference type="RuleBase" id="RU363113"/>
    </source>
</evidence>
<evidence type="ECO:0000256" key="2">
    <source>
        <dbReference type="SAM" id="MobiDB-lite"/>
    </source>
</evidence>
<dbReference type="PANTHER" id="PTHR46568">
    <property type="entry name" value="ALKYLDIHYDROXYACETONEPHOSPHATE SYNTHASE, PEROXISOMAL"/>
    <property type="match status" value="1"/>
</dbReference>
<keyword evidence="1" id="KW-0285">Flavoprotein</keyword>
<dbReference type="GO" id="GO:0005777">
    <property type="term" value="C:peroxisome"/>
    <property type="evidence" value="ECO:0007669"/>
    <property type="project" value="UniProtKB-SubCell"/>
</dbReference>
<keyword evidence="1" id="KW-0444">Lipid biosynthesis</keyword>
<keyword evidence="1" id="KW-0274">FAD</keyword>
<dbReference type="GO" id="GO:0008609">
    <property type="term" value="F:alkylglycerone-phosphate synthase activity"/>
    <property type="evidence" value="ECO:0007669"/>
    <property type="project" value="UniProtKB-EC"/>
</dbReference>
<keyword evidence="1" id="KW-0808">Transferase</keyword>
<keyword evidence="1" id="KW-0443">Lipid metabolism</keyword>
<gene>
    <name evidence="3" type="ORF">LARSCL_LOCUS18937</name>
</gene>
<comment type="caution">
    <text evidence="3">The sequence shown here is derived from an EMBL/GenBank/DDBJ whole genome shotgun (WGS) entry which is preliminary data.</text>
</comment>
<comment type="subcellular location">
    <subcellularLocation>
        <location evidence="1">Peroxisome</location>
    </subcellularLocation>
</comment>
<organism evidence="3 4">
    <name type="scientific">Larinioides sclopetarius</name>
    <dbReference type="NCBI Taxonomy" id="280406"/>
    <lineage>
        <taxon>Eukaryota</taxon>
        <taxon>Metazoa</taxon>
        <taxon>Ecdysozoa</taxon>
        <taxon>Arthropoda</taxon>
        <taxon>Chelicerata</taxon>
        <taxon>Arachnida</taxon>
        <taxon>Araneae</taxon>
        <taxon>Araneomorphae</taxon>
        <taxon>Entelegynae</taxon>
        <taxon>Araneoidea</taxon>
        <taxon>Araneidae</taxon>
        <taxon>Larinioides</taxon>
    </lineage>
</organism>
<comment type="pathway">
    <text evidence="1">Glycerolipid metabolism; ether lipid biosynthesis.</text>
</comment>
<comment type="catalytic activity">
    <reaction evidence="1">
        <text>a long chain fatty alcohol + a 1-acylglycerone 3-phosphate = a 1-O-alkylglycerone 3-phosphate + a long-chain fatty acid + H(+)</text>
        <dbReference type="Rhea" id="RHEA:36171"/>
        <dbReference type="ChEBI" id="CHEBI:15378"/>
        <dbReference type="ChEBI" id="CHEBI:17135"/>
        <dbReference type="ChEBI" id="CHEBI:57534"/>
        <dbReference type="ChEBI" id="CHEBI:57560"/>
        <dbReference type="ChEBI" id="CHEBI:73315"/>
        <dbReference type="EC" id="2.5.1.26"/>
    </reaction>
</comment>
<keyword evidence="1" id="KW-0576">Peroxisome</keyword>
<protein>
    <recommendedName>
        <fullName evidence="1">Alkylglycerone-phosphate synthase</fullName>
        <shortName evidence="1">Alkyl-DHAP synthase</shortName>
        <ecNumber evidence="1">2.5.1.26</ecNumber>
    </recommendedName>
</protein>
<dbReference type="Gene3D" id="3.30.160.650">
    <property type="match status" value="1"/>
</dbReference>
<reference evidence="3 4" key="1">
    <citation type="submission" date="2024-04" db="EMBL/GenBank/DDBJ databases">
        <authorList>
            <person name="Rising A."/>
            <person name="Reimegard J."/>
            <person name="Sonavane S."/>
            <person name="Akerstrom W."/>
            <person name="Nylinder S."/>
            <person name="Hedman E."/>
            <person name="Kallberg Y."/>
        </authorList>
    </citation>
    <scope>NUCLEOTIDE SEQUENCE [LARGE SCALE GENOMIC DNA]</scope>
</reference>
<proteinExistence type="inferred from homology"/>
<dbReference type="EC" id="2.5.1.26" evidence="1"/>
<comment type="function">
    <text evidence="1">Catalyzes the exchange of an acyl for a long-chain alkyl group and the formation of the ether bond in the biosynthesis of ether phospholipids.</text>
</comment>